<gene>
    <name evidence="2" type="ORF">JZO85_20285</name>
</gene>
<dbReference type="Pfam" id="PF08570">
    <property type="entry name" value="DUF1761"/>
    <property type="match status" value="1"/>
</dbReference>
<protein>
    <submittedName>
        <fullName evidence="2">DUF1761 domain-containing protein</fullName>
    </submittedName>
</protein>
<dbReference type="EMBL" id="JAFLVR010000067">
    <property type="protein sequence ID" value="MBO0454605.1"/>
    <property type="molecule type" value="Genomic_DNA"/>
</dbReference>
<feature type="transmembrane region" description="Helical" evidence="1">
    <location>
        <begin position="110"/>
        <end position="127"/>
    </location>
</feature>
<keyword evidence="1" id="KW-0812">Transmembrane</keyword>
<feature type="transmembrane region" description="Helical" evidence="1">
    <location>
        <begin position="52"/>
        <end position="71"/>
    </location>
</feature>
<dbReference type="InterPro" id="IPR013879">
    <property type="entry name" value="DUF1761"/>
</dbReference>
<evidence type="ECO:0000313" key="3">
    <source>
        <dbReference type="Proteomes" id="UP000664495"/>
    </source>
</evidence>
<accession>A0ABS3HNY6</accession>
<feature type="transmembrane region" description="Helical" evidence="1">
    <location>
        <begin position="77"/>
        <end position="98"/>
    </location>
</feature>
<reference evidence="2 3" key="1">
    <citation type="submission" date="2021-03" db="EMBL/GenBank/DDBJ databases">
        <title>Enterococcal diversity collection.</title>
        <authorList>
            <person name="Gilmore M.S."/>
            <person name="Schwartzman J."/>
            <person name="Van Tyne D."/>
            <person name="Martin M."/>
            <person name="Earl A.M."/>
            <person name="Manson A.L."/>
            <person name="Straub T."/>
            <person name="Salamzade R."/>
            <person name="Saavedra J."/>
            <person name="Lebreton F."/>
            <person name="Prichula J."/>
            <person name="Schaufler K."/>
            <person name="Gaca A."/>
            <person name="Sgardioli B."/>
            <person name="Wagenaar J."/>
            <person name="Strong T."/>
        </authorList>
    </citation>
    <scope>NUCLEOTIDE SEQUENCE [LARGE SCALE GENOMIC DNA]</scope>
    <source>
        <strain evidence="2 3">MJM16</strain>
    </source>
</reference>
<keyword evidence="1" id="KW-1133">Transmembrane helix</keyword>
<dbReference type="Proteomes" id="UP000664495">
    <property type="component" value="Unassembled WGS sequence"/>
</dbReference>
<feature type="transmembrane region" description="Helical" evidence="1">
    <location>
        <begin position="6"/>
        <end position="26"/>
    </location>
</feature>
<proteinExistence type="predicted"/>
<name>A0ABS3HNY6_9ENTE</name>
<evidence type="ECO:0000256" key="1">
    <source>
        <dbReference type="SAM" id="Phobius"/>
    </source>
</evidence>
<comment type="caution">
    <text evidence="2">The sequence shown here is derived from an EMBL/GenBank/DDBJ whole genome shotgun (WGS) entry which is preliminary data.</text>
</comment>
<sequence>MTAGFYYAAIAGTILSFLAGCLWYTLLTGKIWQQEMGFSDARIKEIFTPGRMFLAFVTEWIAAFCTIGLFHNLPVALTYKVLMILGVLIFQGIKLSIFDGKSFKTILINEGYRIISILILAATYSIFM</sequence>
<keyword evidence="1" id="KW-0472">Membrane</keyword>
<dbReference type="RefSeq" id="WP_207110337.1">
    <property type="nucleotide sequence ID" value="NZ_JAFLVR010000067.1"/>
</dbReference>
<keyword evidence="3" id="KW-1185">Reference proteome</keyword>
<organism evidence="2 3">
    <name type="scientific">Candidatus Enterococcus murrayae</name>
    <dbReference type="NCBI Taxonomy" id="2815321"/>
    <lineage>
        <taxon>Bacteria</taxon>
        <taxon>Bacillati</taxon>
        <taxon>Bacillota</taxon>
        <taxon>Bacilli</taxon>
        <taxon>Lactobacillales</taxon>
        <taxon>Enterococcaceae</taxon>
        <taxon>Enterococcus</taxon>
    </lineage>
</organism>
<evidence type="ECO:0000313" key="2">
    <source>
        <dbReference type="EMBL" id="MBO0454605.1"/>
    </source>
</evidence>